<feature type="transmembrane region" description="Helical" evidence="2">
    <location>
        <begin position="222"/>
        <end position="255"/>
    </location>
</feature>
<feature type="region of interest" description="Disordered" evidence="1">
    <location>
        <begin position="1"/>
        <end position="91"/>
    </location>
</feature>
<dbReference type="AlphaFoldDB" id="A0A653EZ53"/>
<dbReference type="EMBL" id="LR589137">
    <property type="protein sequence ID" value="VTP02609.1"/>
    <property type="molecule type" value="Genomic_DNA"/>
</dbReference>
<evidence type="ECO:0000313" key="3">
    <source>
        <dbReference type="EMBL" id="VTP02609.1"/>
    </source>
</evidence>
<keyword evidence="2" id="KW-1133">Transmembrane helix</keyword>
<dbReference type="PANTHER" id="PTHR45691:SF6">
    <property type="entry name" value="PROTEIN DIAPHANOUS"/>
    <property type="match status" value="1"/>
</dbReference>
<proteinExistence type="predicted"/>
<dbReference type="GO" id="GO:0030041">
    <property type="term" value="P:actin filament polymerization"/>
    <property type="evidence" value="ECO:0007669"/>
    <property type="project" value="TreeGrafter"/>
</dbReference>
<protein>
    <recommendedName>
        <fullName evidence="4">Proline and glycine rich transmembrane protein</fullName>
    </recommendedName>
</protein>
<keyword evidence="2" id="KW-0812">Transmembrane</keyword>
<feature type="transmembrane region" description="Helical" evidence="2">
    <location>
        <begin position="118"/>
        <end position="145"/>
    </location>
</feature>
<accession>A0A653EZ53</accession>
<organism evidence="3">
    <name type="scientific">Mycobacterium riyadhense</name>
    <dbReference type="NCBI Taxonomy" id="486698"/>
    <lineage>
        <taxon>Bacteria</taxon>
        <taxon>Bacillati</taxon>
        <taxon>Actinomycetota</taxon>
        <taxon>Actinomycetes</taxon>
        <taxon>Mycobacteriales</taxon>
        <taxon>Mycobacteriaceae</taxon>
        <taxon>Mycobacterium</taxon>
    </lineage>
</organism>
<dbReference type="InterPro" id="IPR051412">
    <property type="entry name" value="Formin_Homology_Diaphanous_sf"/>
</dbReference>
<dbReference type="PRINTS" id="PR01217">
    <property type="entry name" value="PRICHEXTENSN"/>
</dbReference>
<evidence type="ECO:0000256" key="2">
    <source>
        <dbReference type="SAM" id="Phobius"/>
    </source>
</evidence>
<evidence type="ECO:0000256" key="1">
    <source>
        <dbReference type="SAM" id="MobiDB-lite"/>
    </source>
</evidence>
<dbReference type="PANTHER" id="PTHR45691">
    <property type="entry name" value="PROTEIN DIAPHANOUS"/>
    <property type="match status" value="1"/>
</dbReference>
<dbReference type="GO" id="GO:0005884">
    <property type="term" value="C:actin filament"/>
    <property type="evidence" value="ECO:0007669"/>
    <property type="project" value="TreeGrafter"/>
</dbReference>
<feature type="transmembrane region" description="Helical" evidence="2">
    <location>
        <begin position="287"/>
        <end position="315"/>
    </location>
</feature>
<name>A0A653EZ53_9MYCO</name>
<feature type="transmembrane region" description="Helical" evidence="2">
    <location>
        <begin position="165"/>
        <end position="190"/>
    </location>
</feature>
<gene>
    <name evidence="3" type="ORF">BIN_B_04595</name>
</gene>
<reference evidence="3" key="1">
    <citation type="submission" date="2019-05" db="EMBL/GenBank/DDBJ databases">
        <authorList>
            <person name="Naeem R."/>
            <person name="Antony C."/>
            <person name="Guan Q."/>
        </authorList>
    </citation>
    <scope>NUCLEOTIDE SEQUENCE</scope>
    <source>
        <strain evidence="3">2</strain>
    </source>
</reference>
<evidence type="ECO:0008006" key="4">
    <source>
        <dbReference type="Google" id="ProtNLM"/>
    </source>
</evidence>
<sequence length="347" mass="35023">MSQPPEYPGNPADAEGGNHGPQGYPPPPPPPPPGYGAPPPPPGYGPPPGGYPPPPGPPPGGYPPPGYPPTPPPPGYGPPGGAPPPGYPPQPGYGVAPTPVFSVGDAFSWSWNKFTQNAAALVVPLLVYAVALAAVIGAMVGIVLATSESTTTSYTDTYGVTGETTTANITPVGGIVLFLGYIALFCVAIYMHAGLATGCLDIADGKPVTIATFFKPRNLGKVAVTALLVAIGTTIGTVLCIIPGLIFGFAAQFAIVFAVDRSLSPVDSIKASIATVRAQLGNSALSWLVQVAAVLVGELLCYVGMLVGVPIASLIQTYTYRKLSGGQVVAVSQPGPPVGMPPGPQMA</sequence>
<keyword evidence="2" id="KW-0472">Membrane</keyword>
<feature type="compositionally biased region" description="Pro residues" evidence="1">
    <location>
        <begin position="23"/>
        <end position="91"/>
    </location>
</feature>